<dbReference type="Proteomes" id="UP000193978">
    <property type="component" value="Chromosome"/>
</dbReference>
<organism evidence="2 3">
    <name type="scientific">Methylocystis bryophila</name>
    <dbReference type="NCBI Taxonomy" id="655015"/>
    <lineage>
        <taxon>Bacteria</taxon>
        <taxon>Pseudomonadati</taxon>
        <taxon>Pseudomonadota</taxon>
        <taxon>Alphaproteobacteria</taxon>
        <taxon>Hyphomicrobiales</taxon>
        <taxon>Methylocystaceae</taxon>
        <taxon>Methylocystis</taxon>
    </lineage>
</organism>
<accession>A0A1W6MU95</accession>
<dbReference type="KEGG" id="mbry:B1812_08895"/>
<reference evidence="2 3" key="1">
    <citation type="submission" date="2017-02" db="EMBL/GenBank/DDBJ databases">
        <authorList>
            <person name="Peterson S.W."/>
        </authorList>
    </citation>
    <scope>NUCLEOTIDE SEQUENCE [LARGE SCALE GENOMIC DNA]</scope>
    <source>
        <strain evidence="2 3">S285</strain>
    </source>
</reference>
<dbReference type="STRING" id="655015.B1812_08895"/>
<evidence type="ECO:0000313" key="3">
    <source>
        <dbReference type="Proteomes" id="UP000193978"/>
    </source>
</evidence>
<dbReference type="RefSeq" id="WP_085771267.1">
    <property type="nucleotide sequence ID" value="NZ_AP027149.1"/>
</dbReference>
<dbReference type="AlphaFoldDB" id="A0A1W6MU95"/>
<proteinExistence type="predicted"/>
<protein>
    <recommendedName>
        <fullName evidence="1">DUF4158 domain-containing protein</fullName>
    </recommendedName>
</protein>
<name>A0A1W6MU95_9HYPH</name>
<dbReference type="OrthoDB" id="7281829at2"/>
<evidence type="ECO:0000259" key="1">
    <source>
        <dbReference type="Pfam" id="PF13700"/>
    </source>
</evidence>
<dbReference type="InterPro" id="IPR025296">
    <property type="entry name" value="DUF4158"/>
</dbReference>
<keyword evidence="3" id="KW-1185">Reference proteome</keyword>
<dbReference type="EMBL" id="CP019948">
    <property type="protein sequence ID" value="ARN81180.1"/>
    <property type="molecule type" value="Genomic_DNA"/>
</dbReference>
<evidence type="ECO:0000313" key="2">
    <source>
        <dbReference type="EMBL" id="ARN81180.1"/>
    </source>
</evidence>
<dbReference type="Pfam" id="PF13700">
    <property type="entry name" value="DUF4158"/>
    <property type="match status" value="1"/>
</dbReference>
<gene>
    <name evidence="2" type="ORF">B1812_08895</name>
</gene>
<sequence length="359" mass="41110">MKKHEILSPQARAALFDPPNDPATIVRHYTLSRDDLALVRRRRRDANRLGFAVHLAYQRFPGPVLGIDETPPADVRSFIAGQLGIEPGMFHEYARREETRWEHLCDIQSYLGVRPFSRGDYRSVAKIATTEATGTDRGEAIVAAMIEALRTRGILLPAATILERIGLAARARARKQAHKNLIEGLEQRTVNELRALTAVSDNKDRTRLAWLRDWPEAPTQKNLVGVVERLDFIRSLGVEPDREQRIHRAHYRAIARETAILSAQHLSRFDTPRRPATLLVFAREMEAILTDAALVMFRQDAWRRVPSCRTRRRDDRLAHIAPLGWEHITFNDDYVWPTEPLQNAFRPLRNPRSEILDAA</sequence>
<feature type="domain" description="DUF4158" evidence="1">
    <location>
        <begin position="6"/>
        <end position="166"/>
    </location>
</feature>